<feature type="non-terminal residue" evidence="10">
    <location>
        <position position="726"/>
    </location>
</feature>
<feature type="domain" description="C2H2-type" evidence="9">
    <location>
        <begin position="510"/>
        <end position="537"/>
    </location>
</feature>
<feature type="domain" description="C2H2-type" evidence="9">
    <location>
        <begin position="388"/>
        <end position="416"/>
    </location>
</feature>
<evidence type="ECO:0000256" key="2">
    <source>
        <dbReference type="ARBA" id="ARBA00022723"/>
    </source>
</evidence>
<feature type="domain" description="C2H2-type" evidence="9">
    <location>
        <begin position="481"/>
        <end position="509"/>
    </location>
</feature>
<reference evidence="10 11" key="1">
    <citation type="submission" date="2024-05" db="EMBL/GenBank/DDBJ databases">
        <authorList>
            <person name="Wallberg A."/>
        </authorList>
    </citation>
    <scope>NUCLEOTIDE SEQUENCE [LARGE SCALE GENOMIC DNA]</scope>
</reference>
<dbReference type="Gene3D" id="3.30.160.60">
    <property type="entry name" value="Classic Zinc Finger"/>
    <property type="match status" value="5"/>
</dbReference>
<evidence type="ECO:0000313" key="11">
    <source>
        <dbReference type="Proteomes" id="UP001497623"/>
    </source>
</evidence>
<dbReference type="FunFam" id="3.30.160.60:FF:000100">
    <property type="entry name" value="Zinc finger 45-like"/>
    <property type="match status" value="1"/>
</dbReference>
<keyword evidence="3" id="KW-0677">Repeat</keyword>
<organism evidence="10 11">
    <name type="scientific">Meganyctiphanes norvegica</name>
    <name type="common">Northern krill</name>
    <name type="synonym">Thysanopoda norvegica</name>
    <dbReference type="NCBI Taxonomy" id="48144"/>
    <lineage>
        <taxon>Eukaryota</taxon>
        <taxon>Metazoa</taxon>
        <taxon>Ecdysozoa</taxon>
        <taxon>Arthropoda</taxon>
        <taxon>Crustacea</taxon>
        <taxon>Multicrustacea</taxon>
        <taxon>Malacostraca</taxon>
        <taxon>Eumalacostraca</taxon>
        <taxon>Eucarida</taxon>
        <taxon>Euphausiacea</taxon>
        <taxon>Euphausiidae</taxon>
        <taxon>Meganyctiphanes</taxon>
    </lineage>
</organism>
<comment type="subcellular location">
    <subcellularLocation>
        <location evidence="1">Nucleus</location>
    </subcellularLocation>
</comment>
<keyword evidence="2" id="KW-0479">Metal-binding</keyword>
<dbReference type="InterPro" id="IPR013087">
    <property type="entry name" value="Znf_C2H2_type"/>
</dbReference>
<keyword evidence="5" id="KW-0862">Zinc</keyword>
<dbReference type="Proteomes" id="UP001497623">
    <property type="component" value="Unassembled WGS sequence"/>
</dbReference>
<evidence type="ECO:0000259" key="9">
    <source>
        <dbReference type="PROSITE" id="PS50157"/>
    </source>
</evidence>
<dbReference type="PROSITE" id="PS50157">
    <property type="entry name" value="ZINC_FINGER_C2H2_2"/>
    <property type="match status" value="7"/>
</dbReference>
<evidence type="ECO:0000256" key="6">
    <source>
        <dbReference type="ARBA" id="ARBA00023242"/>
    </source>
</evidence>
<dbReference type="InterPro" id="IPR050688">
    <property type="entry name" value="Zinc_finger/UBP_domain"/>
</dbReference>
<dbReference type="AlphaFoldDB" id="A0AAV2Q940"/>
<dbReference type="GO" id="GO:0010468">
    <property type="term" value="P:regulation of gene expression"/>
    <property type="evidence" value="ECO:0007669"/>
    <property type="project" value="TreeGrafter"/>
</dbReference>
<proteinExistence type="predicted"/>
<accession>A0AAV2Q940</accession>
<evidence type="ECO:0000256" key="1">
    <source>
        <dbReference type="ARBA" id="ARBA00004123"/>
    </source>
</evidence>
<dbReference type="InterPro" id="IPR036236">
    <property type="entry name" value="Znf_C2H2_sf"/>
</dbReference>
<dbReference type="PANTHER" id="PTHR24403">
    <property type="entry name" value="ZINC FINGER PROTEIN"/>
    <property type="match status" value="1"/>
</dbReference>
<evidence type="ECO:0000256" key="7">
    <source>
        <dbReference type="PROSITE-ProRule" id="PRU00042"/>
    </source>
</evidence>
<gene>
    <name evidence="10" type="ORF">MNOR_LOCUS9692</name>
</gene>
<keyword evidence="6" id="KW-0539">Nucleus</keyword>
<sequence length="726" mass="82398">DMRASATPYGNSFTLSHERSTKRFHSVHSQSLSPATRRKKPRKHLLNTDNAKNKIVVYNNLDEKIKSHAPLSSVEEFKQEINQFLQNVSSQKIKIIPRTKDNKSDTDIVNKEASVLTDSPIVEVILSELKTEPECDDTVISETVVSDLVEETSAVDADLESSLHSWTSGKSKVDKFDNQAMDEICEKLRQMDEICFPETSSHKSFSEVAKEIDEINDDDNRCQLEMSVSEDTNELDSKKIIVSQASRQIDEMKFKFSCRICSFKSTRENHYIKHMKLHDKGLALYKCAECSFVSIRASHLRRHKMTHAQQVLSCNLCAYTCDDQKLLTKHIRVKHQEKSVVNDDGTVPTPSTVYTVYECSECNYKTSWHYAFLRHSRTHQTSKLDTIHACPDCPYKTIRREHFLRHIKNVHQNHRPFLCDVCGKAFKRQDALKQHHVTHYPHFGDGTSSTYGYVCHICQKVCRSTAYLKEHMATHSEERSFLCEICGACFKTRSVQRNHVQTIHRRPRAFTCLQCDKKFNTKFALRRHMKQHETTPEDNSERSQSEIKHTTSRMKDVYGNICEKEFFLTEVGQQIYQQSQTSNSNGSSPAYHITIDGQPAYLLPIKESGTSTGHHAVTAATTTGDTGGIVVHKGSHRKLGDGVTSKGQTNLSAADTVNPHSQLIPIMPHTTTVHIVNSQTEGARTVILGPDHYDTQRTATVAVDDTAAYVTQHSNNTTILYLSNFT</sequence>
<name>A0AAV2Q940_MEGNR</name>
<feature type="region of interest" description="Disordered" evidence="8">
    <location>
        <begin position="528"/>
        <end position="551"/>
    </location>
</feature>
<keyword evidence="11" id="KW-1185">Reference proteome</keyword>
<evidence type="ECO:0000256" key="5">
    <source>
        <dbReference type="ARBA" id="ARBA00022833"/>
    </source>
</evidence>
<protein>
    <recommendedName>
        <fullName evidence="9">C2H2-type domain-containing protein</fullName>
    </recommendedName>
</protein>
<evidence type="ECO:0000256" key="8">
    <source>
        <dbReference type="SAM" id="MobiDB-lite"/>
    </source>
</evidence>
<dbReference type="PROSITE" id="PS00028">
    <property type="entry name" value="ZINC_FINGER_C2H2_1"/>
    <property type="match status" value="5"/>
</dbReference>
<keyword evidence="4 7" id="KW-0863">Zinc-finger</keyword>
<dbReference type="FunFam" id="3.30.160.60:FF:000145">
    <property type="entry name" value="Zinc finger protein 574"/>
    <property type="match status" value="1"/>
</dbReference>
<dbReference type="SMART" id="SM00355">
    <property type="entry name" value="ZnF_C2H2"/>
    <property type="match status" value="9"/>
</dbReference>
<evidence type="ECO:0000313" key="10">
    <source>
        <dbReference type="EMBL" id="CAL4075078.1"/>
    </source>
</evidence>
<feature type="domain" description="C2H2-type" evidence="9">
    <location>
        <begin position="285"/>
        <end position="312"/>
    </location>
</feature>
<evidence type="ECO:0000256" key="4">
    <source>
        <dbReference type="ARBA" id="ARBA00022771"/>
    </source>
</evidence>
<dbReference type="SUPFAM" id="SSF57667">
    <property type="entry name" value="beta-beta-alpha zinc fingers"/>
    <property type="match status" value="4"/>
</dbReference>
<dbReference type="GO" id="GO:0005634">
    <property type="term" value="C:nucleus"/>
    <property type="evidence" value="ECO:0007669"/>
    <property type="project" value="UniProtKB-SubCell"/>
</dbReference>
<feature type="domain" description="C2H2-type" evidence="9">
    <location>
        <begin position="453"/>
        <end position="480"/>
    </location>
</feature>
<comment type="caution">
    <text evidence="10">The sequence shown here is derived from an EMBL/GenBank/DDBJ whole genome shotgun (WGS) entry which is preliminary data.</text>
</comment>
<feature type="compositionally biased region" description="Basic residues" evidence="8">
    <location>
        <begin position="36"/>
        <end position="45"/>
    </location>
</feature>
<dbReference type="Pfam" id="PF13894">
    <property type="entry name" value="zf-C2H2_4"/>
    <property type="match status" value="1"/>
</dbReference>
<feature type="non-terminal residue" evidence="10">
    <location>
        <position position="1"/>
    </location>
</feature>
<feature type="domain" description="C2H2-type" evidence="9">
    <location>
        <begin position="417"/>
        <end position="439"/>
    </location>
</feature>
<feature type="region of interest" description="Disordered" evidence="8">
    <location>
        <begin position="1"/>
        <end position="48"/>
    </location>
</feature>
<feature type="domain" description="C2H2-type" evidence="9">
    <location>
        <begin position="357"/>
        <end position="384"/>
    </location>
</feature>
<dbReference type="Pfam" id="PF00096">
    <property type="entry name" value="zf-C2H2"/>
    <property type="match status" value="3"/>
</dbReference>
<evidence type="ECO:0000256" key="3">
    <source>
        <dbReference type="ARBA" id="ARBA00022737"/>
    </source>
</evidence>
<dbReference type="EMBL" id="CAXKWB010004727">
    <property type="protein sequence ID" value="CAL4075078.1"/>
    <property type="molecule type" value="Genomic_DNA"/>
</dbReference>
<feature type="compositionally biased region" description="Basic and acidic residues" evidence="8">
    <location>
        <begin position="531"/>
        <end position="551"/>
    </location>
</feature>
<dbReference type="GO" id="GO:0008270">
    <property type="term" value="F:zinc ion binding"/>
    <property type="evidence" value="ECO:0007669"/>
    <property type="project" value="UniProtKB-KW"/>
</dbReference>
<dbReference type="PANTHER" id="PTHR24403:SF67">
    <property type="entry name" value="FI01116P-RELATED"/>
    <property type="match status" value="1"/>
</dbReference>